<proteinExistence type="predicted"/>
<accession>M0N0Y2</accession>
<evidence type="ECO:0000313" key="2">
    <source>
        <dbReference type="EMBL" id="EMA51627.1"/>
    </source>
</evidence>
<name>M0N0Y2_9EURY</name>
<organism evidence="2 3">
    <name type="scientific">Halococcus thailandensis JCM 13552</name>
    <dbReference type="NCBI Taxonomy" id="1227457"/>
    <lineage>
        <taxon>Archaea</taxon>
        <taxon>Methanobacteriati</taxon>
        <taxon>Methanobacteriota</taxon>
        <taxon>Stenosarchaea group</taxon>
        <taxon>Halobacteria</taxon>
        <taxon>Halobacteriales</taxon>
        <taxon>Halococcaceae</taxon>
        <taxon>Halococcus</taxon>
    </lineage>
</organism>
<evidence type="ECO:0000313" key="3">
    <source>
        <dbReference type="Proteomes" id="UP000011680"/>
    </source>
</evidence>
<dbReference type="EMBL" id="AOMF01000165">
    <property type="protein sequence ID" value="EMA51627.1"/>
    <property type="molecule type" value="Genomic_DNA"/>
</dbReference>
<feature type="compositionally biased region" description="Low complexity" evidence="1">
    <location>
        <begin position="93"/>
        <end position="106"/>
    </location>
</feature>
<dbReference type="AlphaFoldDB" id="M0N0Y2"/>
<evidence type="ECO:0000256" key="1">
    <source>
        <dbReference type="SAM" id="MobiDB-lite"/>
    </source>
</evidence>
<sequence>MYRFEADEVPATLPALEAQTNKVARSELVGMADNLTLLELHLHAEDNEFTSDLELTSDVGDLVRDRLGFGETDDEQSSFAETDFGSESDSSETDSTVTSSTEASADGGNTVQVGEEDEGEHGAVVEIDETVADEDDESGGRSKTRTLLKLLVLAGVVMLVRRYLGGDDDFENEFEEL</sequence>
<protein>
    <submittedName>
        <fullName evidence="2">Uncharacterized protein</fullName>
    </submittedName>
</protein>
<feature type="region of interest" description="Disordered" evidence="1">
    <location>
        <begin position="70"/>
        <end position="123"/>
    </location>
</feature>
<keyword evidence="3" id="KW-1185">Reference proteome</keyword>
<reference evidence="2 3" key="1">
    <citation type="journal article" date="2014" name="PLoS Genet.">
        <title>Phylogenetically driven sequencing of extremely halophilic archaea reveals strategies for static and dynamic osmo-response.</title>
        <authorList>
            <person name="Becker E.A."/>
            <person name="Seitzer P.M."/>
            <person name="Tritt A."/>
            <person name="Larsen D."/>
            <person name="Krusor M."/>
            <person name="Yao A.I."/>
            <person name="Wu D."/>
            <person name="Madern D."/>
            <person name="Eisen J.A."/>
            <person name="Darling A.E."/>
            <person name="Facciotti M.T."/>
        </authorList>
    </citation>
    <scope>NUCLEOTIDE SEQUENCE [LARGE SCALE GENOMIC DNA]</scope>
    <source>
        <strain evidence="2 3">JCM 13552</strain>
    </source>
</reference>
<dbReference type="Proteomes" id="UP000011680">
    <property type="component" value="Unassembled WGS sequence"/>
</dbReference>
<dbReference type="STRING" id="1227457.C451_15230"/>
<dbReference type="PATRIC" id="fig|1227457.3.peg.2948"/>
<gene>
    <name evidence="2" type="ORF">C451_15230</name>
</gene>
<comment type="caution">
    <text evidence="2">The sequence shown here is derived from an EMBL/GenBank/DDBJ whole genome shotgun (WGS) entry which is preliminary data.</text>
</comment>